<evidence type="ECO:0000259" key="1">
    <source>
        <dbReference type="Pfam" id="PF13490"/>
    </source>
</evidence>
<reference evidence="2 3" key="1">
    <citation type="submission" date="2015-09" db="EMBL/GenBank/DDBJ databases">
        <title>Draft genome sequence of Kouleothrix aurantiaca JCM 19913.</title>
        <authorList>
            <person name="Hemp J."/>
        </authorList>
    </citation>
    <scope>NUCLEOTIDE SEQUENCE [LARGE SCALE GENOMIC DNA]</scope>
    <source>
        <strain evidence="2 3">COM-B</strain>
    </source>
</reference>
<proteinExistence type="predicted"/>
<dbReference type="Proteomes" id="UP000050509">
    <property type="component" value="Unassembled WGS sequence"/>
</dbReference>
<dbReference type="Pfam" id="PF13490">
    <property type="entry name" value="zf-HC2"/>
    <property type="match status" value="1"/>
</dbReference>
<dbReference type="EMBL" id="LJCR01002319">
    <property type="protein sequence ID" value="KPV48900.1"/>
    <property type="molecule type" value="Genomic_DNA"/>
</dbReference>
<sequence>MIREYLTCREMVELVTEYLEGAMPPRERAIFEAHLAVCPGCTAYFEQMRATIRMTGHLTEESIEPEARDTLLDVFRNWKRARAGNS</sequence>
<accession>A0A0P9EX73</accession>
<dbReference type="AlphaFoldDB" id="A0A0P9EX73"/>
<comment type="caution">
    <text evidence="2">The sequence shown here is derived from an EMBL/GenBank/DDBJ whole genome shotgun (WGS) entry which is preliminary data.</text>
</comment>
<dbReference type="Gene3D" id="1.10.10.1320">
    <property type="entry name" value="Anti-sigma factor, zinc-finger domain"/>
    <property type="match status" value="1"/>
</dbReference>
<name>A0A0P9EX73_9CHLR</name>
<feature type="domain" description="Putative zinc-finger" evidence="1">
    <location>
        <begin position="8"/>
        <end position="41"/>
    </location>
</feature>
<evidence type="ECO:0000313" key="2">
    <source>
        <dbReference type="EMBL" id="KPV48900.1"/>
    </source>
</evidence>
<keyword evidence="3" id="KW-1185">Reference proteome</keyword>
<dbReference type="InterPro" id="IPR041916">
    <property type="entry name" value="Anti_sigma_zinc_sf"/>
</dbReference>
<organism evidence="2 3">
    <name type="scientific">Kouleothrix aurantiaca</name>
    <dbReference type="NCBI Taxonomy" id="186479"/>
    <lineage>
        <taxon>Bacteria</taxon>
        <taxon>Bacillati</taxon>
        <taxon>Chloroflexota</taxon>
        <taxon>Chloroflexia</taxon>
        <taxon>Chloroflexales</taxon>
        <taxon>Roseiflexineae</taxon>
        <taxon>Roseiflexaceae</taxon>
        <taxon>Kouleothrix</taxon>
    </lineage>
</organism>
<dbReference type="InterPro" id="IPR027383">
    <property type="entry name" value="Znf_put"/>
</dbReference>
<gene>
    <name evidence="2" type="ORF">SE17_35585</name>
</gene>
<protein>
    <recommendedName>
        <fullName evidence="1">Putative zinc-finger domain-containing protein</fullName>
    </recommendedName>
</protein>
<evidence type="ECO:0000313" key="3">
    <source>
        <dbReference type="Proteomes" id="UP000050509"/>
    </source>
</evidence>